<dbReference type="AlphaFoldDB" id="A0AAV5RSZ8"/>
<proteinExistence type="predicted"/>
<evidence type="ECO:0000313" key="2">
    <source>
        <dbReference type="Proteomes" id="UP001377567"/>
    </source>
</evidence>
<reference evidence="1 2" key="1">
    <citation type="journal article" date="2023" name="Elife">
        <title>Identification of key yeast species and microbe-microbe interactions impacting larval growth of Drosophila in the wild.</title>
        <authorList>
            <person name="Mure A."/>
            <person name="Sugiura Y."/>
            <person name="Maeda R."/>
            <person name="Honda K."/>
            <person name="Sakurai N."/>
            <person name="Takahashi Y."/>
            <person name="Watada M."/>
            <person name="Katoh T."/>
            <person name="Gotoh A."/>
            <person name="Gotoh Y."/>
            <person name="Taniguchi I."/>
            <person name="Nakamura K."/>
            <person name="Hayashi T."/>
            <person name="Katayama T."/>
            <person name="Uemura T."/>
            <person name="Hattori Y."/>
        </authorList>
    </citation>
    <scope>NUCLEOTIDE SEQUENCE [LARGE SCALE GENOMIC DNA]</scope>
    <source>
        <strain evidence="1 2">KH-74</strain>
    </source>
</reference>
<gene>
    <name evidence="1" type="ORF">DAKH74_004020</name>
</gene>
<organism evidence="1 2">
    <name type="scientific">Maudiozyma humilis</name>
    <name type="common">Sour dough yeast</name>
    <name type="synonym">Kazachstania humilis</name>
    <dbReference type="NCBI Taxonomy" id="51915"/>
    <lineage>
        <taxon>Eukaryota</taxon>
        <taxon>Fungi</taxon>
        <taxon>Dikarya</taxon>
        <taxon>Ascomycota</taxon>
        <taxon>Saccharomycotina</taxon>
        <taxon>Saccharomycetes</taxon>
        <taxon>Saccharomycetales</taxon>
        <taxon>Saccharomycetaceae</taxon>
        <taxon>Maudiozyma</taxon>
    </lineage>
</organism>
<comment type="caution">
    <text evidence="1">The sequence shown here is derived from an EMBL/GenBank/DDBJ whole genome shotgun (WGS) entry which is preliminary data.</text>
</comment>
<dbReference type="EMBL" id="BTGD01000001">
    <property type="protein sequence ID" value="GMM53786.1"/>
    <property type="molecule type" value="Genomic_DNA"/>
</dbReference>
<name>A0AAV5RSZ8_MAUHU</name>
<keyword evidence="2" id="KW-1185">Reference proteome</keyword>
<evidence type="ECO:0000313" key="1">
    <source>
        <dbReference type="EMBL" id="GMM53786.1"/>
    </source>
</evidence>
<protein>
    <submittedName>
        <fullName evidence="1">Uncharacterized protein</fullName>
    </submittedName>
</protein>
<sequence>MKLSQHNARNLETLLKAFRTSAPDLSIDTSTLLPMLYPSRSSLRETGRAQLPALASRLINIQVFDHNARVFQRSPQDINGCDFNYMHKCRGARATAPTIPLLTHNGARRASQQSLLTSFLEQQGIQRLANVPIPESRLPLRIRRKLDGIALLGVLGAIAARDPQASNVIVHDHILRLAPAKD</sequence>
<accession>A0AAV5RSZ8</accession>
<dbReference type="Proteomes" id="UP001377567">
    <property type="component" value="Unassembled WGS sequence"/>
</dbReference>